<dbReference type="EMBL" id="MK016662">
    <property type="protein sequence ID" value="QBP05848.1"/>
    <property type="molecule type" value="Genomic_DNA"/>
</dbReference>
<name>A0A482IEG5_9CAUD</name>
<protein>
    <submittedName>
        <fullName evidence="1">Uncharacterized protein</fullName>
    </submittedName>
</protein>
<proteinExistence type="predicted"/>
<keyword evidence="2" id="KW-1185">Reference proteome</keyword>
<dbReference type="KEGG" id="vg:55012432"/>
<accession>A0A482IEG5</accession>
<reference evidence="1 2" key="1">
    <citation type="submission" date="2018-10" db="EMBL/GenBank/DDBJ databases">
        <title>Isolation and Genetic Analysis of a Novel Cyanophage S-LB68 from the Huang Bohai.</title>
        <authorList>
            <person name="Liu X."/>
        </authorList>
    </citation>
    <scope>NUCLEOTIDE SEQUENCE [LARGE SCALE GENOMIC DNA]</scope>
</reference>
<dbReference type="Proteomes" id="UP000295590">
    <property type="component" value="Segment"/>
</dbReference>
<dbReference type="RefSeq" id="YP_009820985.1">
    <property type="nucleotide sequence ID" value="NC_048171.1"/>
</dbReference>
<dbReference type="GeneID" id="55012432"/>
<evidence type="ECO:0000313" key="1">
    <source>
        <dbReference type="EMBL" id="QBP05848.1"/>
    </source>
</evidence>
<evidence type="ECO:0000313" key="2">
    <source>
        <dbReference type="Proteomes" id="UP000295590"/>
    </source>
</evidence>
<sequence>MSPGRLIRLADTVSLRTTRQGRMGHTKKVNGSRSSMIITDSIQHYQLLCDALTNFTPCMLQKSKDEYGDTIYWLLDGCGDPDGDYFESLIDVEDYICNNVDIETYIGNRK</sequence>
<organism evidence="1 2">
    <name type="scientific">Synechococcus phage S-B28</name>
    <dbReference type="NCBI Taxonomy" id="2545435"/>
    <lineage>
        <taxon>Viruses</taxon>
        <taxon>Duplodnaviria</taxon>
        <taxon>Heunggongvirae</taxon>
        <taxon>Uroviricota</taxon>
        <taxon>Caudoviricetes</taxon>
        <taxon>Autographivirales</taxon>
        <taxon>Sechaudvirinae</taxon>
        <taxon>Qadamvirus</taxon>
        <taxon>Qadamvirus SB28</taxon>
    </lineage>
</organism>